<feature type="non-terminal residue" evidence="1">
    <location>
        <position position="31"/>
    </location>
</feature>
<evidence type="ECO:0000313" key="1">
    <source>
        <dbReference type="EMBL" id="OLP73284.1"/>
    </source>
</evidence>
<protein>
    <submittedName>
        <fullName evidence="1">Uncharacterized protein</fullName>
    </submittedName>
</protein>
<organism evidence="1 2">
    <name type="scientific">Symbiodinium microadriaticum</name>
    <name type="common">Dinoflagellate</name>
    <name type="synonym">Zooxanthella microadriatica</name>
    <dbReference type="NCBI Taxonomy" id="2951"/>
    <lineage>
        <taxon>Eukaryota</taxon>
        <taxon>Sar</taxon>
        <taxon>Alveolata</taxon>
        <taxon>Dinophyceae</taxon>
        <taxon>Suessiales</taxon>
        <taxon>Symbiodiniaceae</taxon>
        <taxon>Symbiodinium</taxon>
    </lineage>
</organism>
<evidence type="ECO:0000313" key="2">
    <source>
        <dbReference type="Proteomes" id="UP000186817"/>
    </source>
</evidence>
<dbReference type="AlphaFoldDB" id="A0A1Q9BRQ2"/>
<keyword evidence="2" id="KW-1185">Reference proteome</keyword>
<accession>A0A1Q9BRQ2</accession>
<sequence length="31" mass="3417">MPTQRALNMRSLAENLQQVPAHSSLLQLATP</sequence>
<proteinExistence type="predicted"/>
<comment type="caution">
    <text evidence="1">The sequence shown here is derived from an EMBL/GenBank/DDBJ whole genome shotgun (WGS) entry which is preliminary data.</text>
</comment>
<reference evidence="1 2" key="1">
    <citation type="submission" date="2016-02" db="EMBL/GenBank/DDBJ databases">
        <title>Genome analysis of coral dinoflagellate symbionts highlights evolutionary adaptations to a symbiotic lifestyle.</title>
        <authorList>
            <person name="Aranda M."/>
            <person name="Li Y."/>
            <person name="Liew Y.J."/>
            <person name="Baumgarten S."/>
            <person name="Simakov O."/>
            <person name="Wilson M."/>
            <person name="Piel J."/>
            <person name="Ashoor H."/>
            <person name="Bougouffa S."/>
            <person name="Bajic V.B."/>
            <person name="Ryu T."/>
            <person name="Ravasi T."/>
            <person name="Bayer T."/>
            <person name="Micklem G."/>
            <person name="Kim H."/>
            <person name="Bhak J."/>
            <person name="Lajeunesse T.C."/>
            <person name="Voolstra C.R."/>
        </authorList>
    </citation>
    <scope>NUCLEOTIDE SEQUENCE [LARGE SCALE GENOMIC DNA]</scope>
    <source>
        <strain evidence="1 2">CCMP2467</strain>
    </source>
</reference>
<gene>
    <name evidence="1" type="ORF">AK812_SmicGene47532</name>
</gene>
<dbReference type="Proteomes" id="UP000186817">
    <property type="component" value="Unassembled WGS sequence"/>
</dbReference>
<dbReference type="EMBL" id="LSRX01005868">
    <property type="protein sequence ID" value="OLP73284.1"/>
    <property type="molecule type" value="Genomic_DNA"/>
</dbReference>
<name>A0A1Q9BRQ2_SYMMI</name>